<evidence type="ECO:0000256" key="8">
    <source>
        <dbReference type="ARBA" id="ARBA00022679"/>
    </source>
</evidence>
<dbReference type="VEuPathDB" id="MicrosporidiaDB:M153_37780001"/>
<keyword evidence="10" id="KW-0539">Nucleus</keyword>
<keyword evidence="7" id="KW-0963">Cytoplasm</keyword>
<feature type="domain" description="U-box" evidence="11">
    <location>
        <begin position="386"/>
        <end position="460"/>
    </location>
</feature>
<dbReference type="GO" id="GO:0000151">
    <property type="term" value="C:ubiquitin ligase complex"/>
    <property type="evidence" value="ECO:0007669"/>
    <property type="project" value="InterPro"/>
</dbReference>
<comment type="catalytic activity">
    <reaction evidence="1">
        <text>S-ubiquitinyl-[E2 ubiquitin-conjugating enzyme]-L-cysteine + [acceptor protein]-L-lysine = [E2 ubiquitin-conjugating enzyme]-L-cysteine + N(6)-ubiquitinyl-[acceptor protein]-L-lysine.</text>
        <dbReference type="EC" id="2.3.2.27"/>
    </reaction>
</comment>
<evidence type="ECO:0000256" key="7">
    <source>
        <dbReference type="ARBA" id="ARBA00022490"/>
    </source>
</evidence>
<sequence length="464" mass="55087">SYVKFHEYAVELDNNLMDLREFREELESDPRYLAQRDMLSSKLQAVTFHVSAKIFKEHEEPFVDFMINLALEKGVKNFPSLYFDIVLKLKTEYQRYYDDEISPSLMDFIENLFDLSNRNVNFQSDIISVLRIDNIWLTLKLFNQLIIFYSDLNQFPEFINEKYSLRYKIHEIFLTDTSSQFQNMEPTKENLRFVSFMLDDFQERLNAGLSAIADIKRLSEELDNCKNFKRKKEIHKLLKRAKRQARPSFEFVMSSYRILFTLADETNLLLRSEILKKFISILNCNLKTIVGPKCSNLAIKSPEKYGFFPKEFLAKILRIYLTMDNEKYLQTIVSDLSYFNIQLFKKCLYLIDSKGIFNKNEESEDFKLFVNKLEKIQKDTIEDDDIVPDEFIDPITCDVMEDPVLLKTSKVIIDRTTFDSLMLSDRIDPFNREILDDSKIEAVTELKQKIEKYWADKKMKRAIE</sequence>
<reference evidence="12 13" key="1">
    <citation type="submission" date="2015-07" db="EMBL/GenBank/DDBJ databases">
        <title>The genome of Pseudoloma neurophilia, a relevant intracellular parasite of the zebrafish.</title>
        <authorList>
            <person name="Ndikumana S."/>
            <person name="Pelin A."/>
            <person name="Sanders J."/>
            <person name="Corradi N."/>
        </authorList>
    </citation>
    <scope>NUCLEOTIDE SEQUENCE [LARGE SCALE GENOMIC DNA]</scope>
    <source>
        <strain evidence="12 13">MK1</strain>
    </source>
</reference>
<organism evidence="12 13">
    <name type="scientific">Pseudoloma neurophilia</name>
    <dbReference type="NCBI Taxonomy" id="146866"/>
    <lineage>
        <taxon>Eukaryota</taxon>
        <taxon>Fungi</taxon>
        <taxon>Fungi incertae sedis</taxon>
        <taxon>Microsporidia</taxon>
        <taxon>Pseudoloma</taxon>
    </lineage>
</organism>
<keyword evidence="8" id="KW-0808">Transferase</keyword>
<dbReference type="GO" id="GO:0006511">
    <property type="term" value="P:ubiquitin-dependent protein catabolic process"/>
    <property type="evidence" value="ECO:0007669"/>
    <property type="project" value="InterPro"/>
</dbReference>
<dbReference type="OrthoDB" id="20295at2759"/>
<evidence type="ECO:0000256" key="3">
    <source>
        <dbReference type="ARBA" id="ARBA00004496"/>
    </source>
</evidence>
<gene>
    <name evidence="12" type="ORF">M153_37780001</name>
</gene>
<evidence type="ECO:0000313" key="13">
    <source>
        <dbReference type="Proteomes" id="UP000051530"/>
    </source>
</evidence>
<dbReference type="Pfam" id="PF04564">
    <property type="entry name" value="U-box"/>
    <property type="match status" value="1"/>
</dbReference>
<evidence type="ECO:0000256" key="6">
    <source>
        <dbReference type="ARBA" id="ARBA00012483"/>
    </source>
</evidence>
<dbReference type="PROSITE" id="PS51698">
    <property type="entry name" value="U_BOX"/>
    <property type="match status" value="1"/>
</dbReference>
<keyword evidence="9" id="KW-0833">Ubl conjugation pathway</keyword>
<evidence type="ECO:0000256" key="5">
    <source>
        <dbReference type="ARBA" id="ARBA00007434"/>
    </source>
</evidence>
<dbReference type="InterPro" id="IPR045132">
    <property type="entry name" value="UBE4"/>
</dbReference>
<protein>
    <recommendedName>
        <fullName evidence="6">RING-type E3 ubiquitin transferase</fullName>
        <ecNumber evidence="6">2.3.2.27</ecNumber>
    </recommendedName>
</protein>
<dbReference type="GO" id="GO:0000209">
    <property type="term" value="P:protein polyubiquitination"/>
    <property type="evidence" value="ECO:0007669"/>
    <property type="project" value="TreeGrafter"/>
</dbReference>
<dbReference type="GO" id="GO:0005634">
    <property type="term" value="C:nucleus"/>
    <property type="evidence" value="ECO:0007669"/>
    <property type="project" value="UniProtKB-SubCell"/>
</dbReference>
<proteinExistence type="inferred from homology"/>
<keyword evidence="13" id="KW-1185">Reference proteome</keyword>
<dbReference type="GO" id="GO:0005737">
    <property type="term" value="C:cytoplasm"/>
    <property type="evidence" value="ECO:0007669"/>
    <property type="project" value="UniProtKB-SubCell"/>
</dbReference>
<dbReference type="EC" id="2.3.2.27" evidence="6"/>
<evidence type="ECO:0000259" key="11">
    <source>
        <dbReference type="PROSITE" id="PS51698"/>
    </source>
</evidence>
<dbReference type="Gene3D" id="3.30.40.10">
    <property type="entry name" value="Zinc/RING finger domain, C3HC4 (zinc finger)"/>
    <property type="match status" value="1"/>
</dbReference>
<dbReference type="PANTHER" id="PTHR13931">
    <property type="entry name" value="UBIQUITINATION FACTOR E4"/>
    <property type="match status" value="1"/>
</dbReference>
<comment type="pathway">
    <text evidence="4">Protein modification; protein ubiquitination.</text>
</comment>
<evidence type="ECO:0000256" key="9">
    <source>
        <dbReference type="ARBA" id="ARBA00022786"/>
    </source>
</evidence>
<evidence type="ECO:0000256" key="2">
    <source>
        <dbReference type="ARBA" id="ARBA00004123"/>
    </source>
</evidence>
<dbReference type="AlphaFoldDB" id="A0A0R0LT45"/>
<evidence type="ECO:0000313" key="12">
    <source>
        <dbReference type="EMBL" id="KRH92649.1"/>
    </source>
</evidence>
<comment type="caution">
    <text evidence="12">The sequence shown here is derived from an EMBL/GenBank/DDBJ whole genome shotgun (WGS) entry which is preliminary data.</text>
</comment>
<dbReference type="InterPro" id="IPR003613">
    <property type="entry name" value="Ubox_domain"/>
</dbReference>
<dbReference type="InterPro" id="IPR013083">
    <property type="entry name" value="Znf_RING/FYVE/PHD"/>
</dbReference>
<evidence type="ECO:0000256" key="4">
    <source>
        <dbReference type="ARBA" id="ARBA00004906"/>
    </source>
</evidence>
<comment type="similarity">
    <text evidence="5">Belongs to the ubiquitin conjugation factor E4 family.</text>
</comment>
<dbReference type="GO" id="GO:0034450">
    <property type="term" value="F:ubiquitin-ubiquitin ligase activity"/>
    <property type="evidence" value="ECO:0007669"/>
    <property type="project" value="InterPro"/>
</dbReference>
<dbReference type="SUPFAM" id="SSF57850">
    <property type="entry name" value="RING/U-box"/>
    <property type="match status" value="1"/>
</dbReference>
<dbReference type="Pfam" id="PF10408">
    <property type="entry name" value="Ufd2P_core"/>
    <property type="match status" value="1"/>
</dbReference>
<dbReference type="InterPro" id="IPR019474">
    <property type="entry name" value="Ub_conjug_fac_E4_core"/>
</dbReference>
<dbReference type="PANTHER" id="PTHR13931:SF2">
    <property type="entry name" value="UBIQUITIN CONJUGATION FACTOR E4 B"/>
    <property type="match status" value="1"/>
</dbReference>
<evidence type="ECO:0000256" key="10">
    <source>
        <dbReference type="ARBA" id="ARBA00023242"/>
    </source>
</evidence>
<feature type="non-terminal residue" evidence="12">
    <location>
        <position position="1"/>
    </location>
</feature>
<dbReference type="SMART" id="SM00504">
    <property type="entry name" value="Ubox"/>
    <property type="match status" value="1"/>
</dbReference>
<evidence type="ECO:0000256" key="1">
    <source>
        <dbReference type="ARBA" id="ARBA00000900"/>
    </source>
</evidence>
<name>A0A0R0LT45_9MICR</name>
<comment type="subcellular location">
    <subcellularLocation>
        <location evidence="3">Cytoplasm</location>
    </subcellularLocation>
    <subcellularLocation>
        <location evidence="2">Nucleus</location>
    </subcellularLocation>
</comment>
<accession>A0A0R0LT45</accession>
<dbReference type="GO" id="GO:0036503">
    <property type="term" value="P:ERAD pathway"/>
    <property type="evidence" value="ECO:0007669"/>
    <property type="project" value="InterPro"/>
</dbReference>
<dbReference type="EMBL" id="LGUB01000773">
    <property type="protein sequence ID" value="KRH92649.1"/>
    <property type="molecule type" value="Genomic_DNA"/>
</dbReference>
<dbReference type="Proteomes" id="UP000051530">
    <property type="component" value="Unassembled WGS sequence"/>
</dbReference>
<dbReference type="UniPathway" id="UPA00143"/>
<dbReference type="FunFam" id="3.30.40.10:FF:000055">
    <property type="entry name" value="Ubiquitin conjugation factor e4 a"/>
    <property type="match status" value="1"/>
</dbReference>